<dbReference type="GO" id="GO:0016757">
    <property type="term" value="F:glycosyltransferase activity"/>
    <property type="evidence" value="ECO:0007669"/>
    <property type="project" value="UniProtKB-KW"/>
</dbReference>
<dbReference type="CDD" id="cd03820">
    <property type="entry name" value="GT4_AmsD-like"/>
    <property type="match status" value="1"/>
</dbReference>
<proteinExistence type="predicted"/>
<dbReference type="Pfam" id="PF00534">
    <property type="entry name" value="Glycos_transf_1"/>
    <property type="match status" value="1"/>
</dbReference>
<dbReference type="EMBL" id="KX117093">
    <property type="protein sequence ID" value="ANF30142.1"/>
    <property type="molecule type" value="Genomic_DNA"/>
</dbReference>
<organism evidence="2">
    <name type="scientific">Hafnia alvei</name>
    <dbReference type="NCBI Taxonomy" id="569"/>
    <lineage>
        <taxon>Bacteria</taxon>
        <taxon>Pseudomonadati</taxon>
        <taxon>Pseudomonadota</taxon>
        <taxon>Gammaproteobacteria</taxon>
        <taxon>Enterobacterales</taxon>
        <taxon>Hafniaceae</taxon>
        <taxon>Hafnia</taxon>
    </lineage>
</organism>
<evidence type="ECO:0000313" key="2">
    <source>
        <dbReference type="EMBL" id="ANF30142.1"/>
    </source>
</evidence>
<dbReference type="InterPro" id="IPR001296">
    <property type="entry name" value="Glyco_trans_1"/>
</dbReference>
<dbReference type="RefSeq" id="WP_131391571.1">
    <property type="nucleotide sequence ID" value="NZ_CP036514.1"/>
</dbReference>
<dbReference type="Gene3D" id="3.40.50.2000">
    <property type="entry name" value="Glycogen Phosphorylase B"/>
    <property type="match status" value="2"/>
</dbReference>
<reference evidence="2" key="1">
    <citation type="journal article" date="2016" name="PLoS ONE">
        <title>Genetic Diversity of O-Antigens in Hafnia alvei and the Development of a Suspension Array for Serotype Detection.</title>
        <authorList>
            <person name="Duan Z."/>
            <person name="Niedziela T."/>
            <person name="Lugowski C."/>
            <person name="Cao B."/>
            <person name="Wang T."/>
            <person name="Xu L."/>
            <person name="Yang B."/>
            <person name="Liu B."/>
            <person name="Wang L."/>
        </authorList>
    </citation>
    <scope>NUCLEOTIDE SEQUENCE</scope>
    <source>
        <strain evidence="2">PCM1220</strain>
    </source>
</reference>
<dbReference type="EC" id="2.4.1.292" evidence="2"/>
<dbReference type="SUPFAM" id="SSF53756">
    <property type="entry name" value="UDP-Glycosyltransferase/glycogen phosphorylase"/>
    <property type="match status" value="1"/>
</dbReference>
<keyword evidence="2" id="KW-0808">Transferase</keyword>
<accession>A0A172X0L0</accession>
<keyword evidence="2" id="KW-0328">Glycosyltransferase</keyword>
<protein>
    <submittedName>
        <fullName evidence="2">GalNac-alpha-(1-&gt;4)-galNac-alpha-(1-&gt;3)-diNacbac-PP-undecaprenol alpha-1,4-N-acetyl-D-galactosaminyltransferase</fullName>
        <ecNumber evidence="2">2.4.1.292</ecNumber>
    </submittedName>
</protein>
<evidence type="ECO:0000259" key="1">
    <source>
        <dbReference type="Pfam" id="PF00534"/>
    </source>
</evidence>
<name>A0A172X0L0_HAFAL</name>
<sequence length="372" mass="41515">MSVIFFVGDISSNGGVERVTVTLANALCDQTDVTIVSLYGISKNIAFEIDSRICLDILNPLHETSMYNRCFGIAKGAIFDCKYIFSKKAIINKKYSKNCDAVFVSCDVKMTLLLFASLGRANKKNIIAIEHFEHDVISVILKKIRSCLYSRIGAVVSLTNEDAFKYARWLDKRRHIVIPNIVEEVRTEVANDLVRENTVLAVGRLCEQKGFDLLLKAWNIAHTKGWKLKIIGEGNDREYLQQLIKDYGISNVSLVGFKNNLDSEYASAKVFILSSRYEGLGMVLLEALSHGLACISFDCPAGPKSILSKNNGILVPTEDVDRLAIAISELLSDNKLIKKYCSIGPSSIDKYKKANVKESWQKLIRMVNNNAI</sequence>
<dbReference type="GO" id="GO:1901135">
    <property type="term" value="P:carbohydrate derivative metabolic process"/>
    <property type="evidence" value="ECO:0007669"/>
    <property type="project" value="UniProtKB-ARBA"/>
</dbReference>
<feature type="domain" description="Glycosyl transferase family 1" evidence="1">
    <location>
        <begin position="195"/>
        <end position="338"/>
    </location>
</feature>
<dbReference type="PANTHER" id="PTHR12526">
    <property type="entry name" value="GLYCOSYLTRANSFERASE"/>
    <property type="match status" value="1"/>
</dbReference>
<dbReference type="AlphaFoldDB" id="A0A172X0L0"/>
<dbReference type="PANTHER" id="PTHR12526:SF630">
    <property type="entry name" value="GLYCOSYLTRANSFERASE"/>
    <property type="match status" value="1"/>
</dbReference>
<gene>
    <name evidence="2" type="primary">pglH</name>
</gene>